<comment type="caution">
    <text evidence="2">The sequence shown here is derived from an EMBL/GenBank/DDBJ whole genome shotgun (WGS) entry which is preliminary data.</text>
</comment>
<feature type="region of interest" description="Disordered" evidence="1">
    <location>
        <begin position="21"/>
        <end position="73"/>
    </location>
</feature>
<dbReference type="AlphaFoldDB" id="A0AAD8B5X8"/>
<protein>
    <submittedName>
        <fullName evidence="2">Transcription factor MafF</fullName>
    </submittedName>
</protein>
<feature type="compositionally biased region" description="Polar residues" evidence="1">
    <location>
        <begin position="61"/>
        <end position="73"/>
    </location>
</feature>
<reference evidence="2" key="1">
    <citation type="journal article" date="2023" name="PLoS Negl. Trop. Dis.">
        <title>A genome sequence for Biomphalaria pfeifferi, the major vector snail for the human-infecting parasite Schistosoma mansoni.</title>
        <authorList>
            <person name="Bu L."/>
            <person name="Lu L."/>
            <person name="Laidemitt M.R."/>
            <person name="Zhang S.M."/>
            <person name="Mutuku M."/>
            <person name="Mkoji G."/>
            <person name="Steinauer M."/>
            <person name="Loker E.S."/>
        </authorList>
    </citation>
    <scope>NUCLEOTIDE SEQUENCE</scope>
    <source>
        <strain evidence="2">KasaAsao</strain>
    </source>
</reference>
<keyword evidence="3" id="KW-1185">Reference proteome</keyword>
<reference evidence="2" key="2">
    <citation type="submission" date="2023-04" db="EMBL/GenBank/DDBJ databases">
        <authorList>
            <person name="Bu L."/>
            <person name="Lu L."/>
            <person name="Laidemitt M.R."/>
            <person name="Zhang S.M."/>
            <person name="Mutuku M."/>
            <person name="Mkoji G."/>
            <person name="Steinauer M."/>
            <person name="Loker E.S."/>
        </authorList>
    </citation>
    <scope>NUCLEOTIDE SEQUENCE</scope>
    <source>
        <strain evidence="2">KasaAsao</strain>
        <tissue evidence="2">Whole Snail</tissue>
    </source>
</reference>
<evidence type="ECO:0000256" key="1">
    <source>
        <dbReference type="SAM" id="MobiDB-lite"/>
    </source>
</evidence>
<proteinExistence type="predicted"/>
<evidence type="ECO:0000313" key="3">
    <source>
        <dbReference type="Proteomes" id="UP001233172"/>
    </source>
</evidence>
<sequence length="73" mass="7755">MSLTSIIIAVVGSLLELNHHQSSSATSCPGSIPITAPSSTRSPGDKSTTAGPFILYRNQRNRQLSSPPNRFTT</sequence>
<dbReference type="Proteomes" id="UP001233172">
    <property type="component" value="Unassembled WGS sequence"/>
</dbReference>
<organism evidence="2 3">
    <name type="scientific">Biomphalaria pfeifferi</name>
    <name type="common">Bloodfluke planorb</name>
    <name type="synonym">Freshwater snail</name>
    <dbReference type="NCBI Taxonomy" id="112525"/>
    <lineage>
        <taxon>Eukaryota</taxon>
        <taxon>Metazoa</taxon>
        <taxon>Spiralia</taxon>
        <taxon>Lophotrochozoa</taxon>
        <taxon>Mollusca</taxon>
        <taxon>Gastropoda</taxon>
        <taxon>Heterobranchia</taxon>
        <taxon>Euthyneura</taxon>
        <taxon>Panpulmonata</taxon>
        <taxon>Hygrophila</taxon>
        <taxon>Lymnaeoidea</taxon>
        <taxon>Planorbidae</taxon>
        <taxon>Biomphalaria</taxon>
    </lineage>
</organism>
<feature type="compositionally biased region" description="Polar residues" evidence="1">
    <location>
        <begin position="36"/>
        <end position="50"/>
    </location>
</feature>
<evidence type="ECO:0000313" key="2">
    <source>
        <dbReference type="EMBL" id="KAK0048610.1"/>
    </source>
</evidence>
<accession>A0AAD8B5X8</accession>
<gene>
    <name evidence="2" type="ORF">Bpfe_021890</name>
</gene>
<dbReference type="EMBL" id="JASAOG010000135">
    <property type="protein sequence ID" value="KAK0048610.1"/>
    <property type="molecule type" value="Genomic_DNA"/>
</dbReference>
<name>A0AAD8B5X8_BIOPF</name>